<dbReference type="SUPFAM" id="SSF52540">
    <property type="entry name" value="P-loop containing nucleoside triphosphate hydrolases"/>
    <property type="match status" value="1"/>
</dbReference>
<evidence type="ECO:0000256" key="2">
    <source>
        <dbReference type="ARBA" id="ARBA00022741"/>
    </source>
</evidence>
<keyword evidence="10" id="KW-1185">Reference proteome</keyword>
<dbReference type="Gene3D" id="3.40.50.11060">
    <property type="entry name" value="GTPase HflX, N-terminal domain"/>
    <property type="match status" value="1"/>
</dbReference>
<dbReference type="PROSITE" id="PS51705">
    <property type="entry name" value="G_HFLX"/>
    <property type="match status" value="1"/>
</dbReference>
<evidence type="ECO:0000256" key="5">
    <source>
        <dbReference type="PIRSR" id="PIRSR006809-1"/>
    </source>
</evidence>
<comment type="cofactor">
    <cofactor evidence="6">
        <name>Mg(2+)</name>
        <dbReference type="ChEBI" id="CHEBI:18420"/>
    </cofactor>
</comment>
<feature type="binding site" evidence="5">
    <location>
        <begin position="244"/>
        <end position="251"/>
    </location>
    <ligand>
        <name>GTP</name>
        <dbReference type="ChEBI" id="CHEBI:37565"/>
    </ligand>
</feature>
<dbReference type="GO" id="GO:0005737">
    <property type="term" value="C:cytoplasm"/>
    <property type="evidence" value="ECO:0007669"/>
    <property type="project" value="TreeGrafter"/>
</dbReference>
<dbReference type="PIRSF" id="PIRSF006809">
    <property type="entry name" value="GTP-binding_hflX_prd"/>
    <property type="match status" value="1"/>
</dbReference>
<evidence type="ECO:0000313" key="9">
    <source>
        <dbReference type="EMBL" id="GMR59208.1"/>
    </source>
</evidence>
<name>A0AAN5D991_9BILA</name>
<feature type="binding site" evidence="6">
    <location>
        <position position="251"/>
    </location>
    <ligand>
        <name>Mg(2+)</name>
        <dbReference type="ChEBI" id="CHEBI:18420"/>
    </ligand>
</feature>
<feature type="domain" description="Hflx-type G" evidence="8">
    <location>
        <begin position="238"/>
        <end position="366"/>
    </location>
</feature>
<evidence type="ECO:0000256" key="6">
    <source>
        <dbReference type="PIRSR" id="PIRSR006809-2"/>
    </source>
</evidence>
<dbReference type="Pfam" id="PF01926">
    <property type="entry name" value="MMR_HSR1"/>
    <property type="match status" value="1"/>
</dbReference>
<reference evidence="10" key="1">
    <citation type="submission" date="2022-10" db="EMBL/GenBank/DDBJ databases">
        <title>Genome assembly of Pristionchus species.</title>
        <authorList>
            <person name="Yoshida K."/>
            <person name="Sommer R.J."/>
        </authorList>
    </citation>
    <scope>NUCLEOTIDE SEQUENCE [LARGE SCALE GENOMIC DNA]</scope>
    <source>
        <strain evidence="10">RS5460</strain>
    </source>
</reference>
<proteinExistence type="predicted"/>
<dbReference type="FunFam" id="3.40.50.300:FF:000886">
    <property type="entry name" value="Putative GTP-binding protein 6"/>
    <property type="match status" value="1"/>
</dbReference>
<dbReference type="PANTHER" id="PTHR10229">
    <property type="entry name" value="GTP-BINDING PROTEIN HFLX"/>
    <property type="match status" value="1"/>
</dbReference>
<dbReference type="PANTHER" id="PTHR10229:SF0">
    <property type="entry name" value="GTP-BINDING PROTEIN 6-RELATED"/>
    <property type="match status" value="1"/>
</dbReference>
<evidence type="ECO:0000256" key="7">
    <source>
        <dbReference type="SAM" id="Coils"/>
    </source>
</evidence>
<evidence type="ECO:0000313" key="10">
    <source>
        <dbReference type="Proteomes" id="UP001328107"/>
    </source>
</evidence>
<dbReference type="EMBL" id="BTRK01000006">
    <property type="protein sequence ID" value="GMR59208.1"/>
    <property type="molecule type" value="Genomic_DNA"/>
</dbReference>
<dbReference type="InterPro" id="IPR027417">
    <property type="entry name" value="P-loop_NTPase"/>
</dbReference>
<feature type="binding site" evidence="6">
    <location>
        <position position="272"/>
    </location>
    <ligand>
        <name>Mg(2+)</name>
        <dbReference type="ChEBI" id="CHEBI:18420"/>
    </ligand>
</feature>
<feature type="binding site" evidence="5">
    <location>
        <begin position="292"/>
        <end position="295"/>
    </location>
    <ligand>
        <name>GTP</name>
        <dbReference type="ChEBI" id="CHEBI:37565"/>
    </ligand>
</feature>
<dbReference type="Proteomes" id="UP001328107">
    <property type="component" value="Unassembled WGS sequence"/>
</dbReference>
<dbReference type="InterPro" id="IPR016496">
    <property type="entry name" value="GTPase_HflX"/>
</dbReference>
<evidence type="ECO:0000256" key="4">
    <source>
        <dbReference type="ARBA" id="ARBA00023134"/>
    </source>
</evidence>
<comment type="caution">
    <text evidence="9">The sequence shown here is derived from an EMBL/GenBank/DDBJ whole genome shotgun (WGS) entry which is preliminary data.</text>
</comment>
<keyword evidence="2 5" id="KW-0547">Nucleotide-binding</keyword>
<dbReference type="InterPro" id="IPR030394">
    <property type="entry name" value="G_HFLX_dom"/>
</dbReference>
<accession>A0AAN5D991</accession>
<dbReference type="Pfam" id="PF13167">
    <property type="entry name" value="GTP-bdg_N"/>
    <property type="match status" value="1"/>
</dbReference>
<evidence type="ECO:0000256" key="3">
    <source>
        <dbReference type="ARBA" id="ARBA00022842"/>
    </source>
</evidence>
<sequence length="465" mass="53179">MLSRRLTTILPSLRRSSSAITPIEDLEELIREPSSFKPQWSHLDFLVVHPRIRWGPNSPSTLRDPKLQLEEAIALIGTMPDYRVANSVIVGTDYNTKRARIWGEGRLHELMTLKEESRATALMVNVQRLTAMQQSELFSLFRCPIFDRFNLVLSIFSLYAKDEVARLQIALAQVPYLRQRLNRLRTESSSVLLPCWSENAVVHSEDELRQREQWLRKRLNEAVEKEKKERSKHSLRGPSVAVVGYTNAGKTSLIKRLTGSSSLRPLNRLFATLHTSEHSARLGSGRVITMADTIGFLYDLPLDLLASFDATLAHVIHSDVILHIRDVSNPDWRAQDEEVVKTLERLGLDEEDRKGRVITIDNKIDKGGWSGEESAWRISCASGEGMRELIVEVDRMVRMRTGVRGRIISLPFSSPSIQYLYREGFVVGEPVSTDTHLKFQVNMTDEEFQRFKSFSKEIIKTLRTK</sequence>
<organism evidence="9 10">
    <name type="scientific">Pristionchus mayeri</name>
    <dbReference type="NCBI Taxonomy" id="1317129"/>
    <lineage>
        <taxon>Eukaryota</taxon>
        <taxon>Metazoa</taxon>
        <taxon>Ecdysozoa</taxon>
        <taxon>Nematoda</taxon>
        <taxon>Chromadorea</taxon>
        <taxon>Rhabditida</taxon>
        <taxon>Rhabditina</taxon>
        <taxon>Diplogasteromorpha</taxon>
        <taxon>Diplogasteroidea</taxon>
        <taxon>Neodiplogasteridae</taxon>
        <taxon>Pristionchus</taxon>
    </lineage>
</organism>
<gene>
    <name evidence="9" type="ORF">PMAYCL1PPCAC_29403</name>
</gene>
<keyword evidence="1 6" id="KW-0479">Metal-binding</keyword>
<evidence type="ECO:0000259" key="8">
    <source>
        <dbReference type="PROSITE" id="PS51705"/>
    </source>
</evidence>
<dbReference type="InterPro" id="IPR025121">
    <property type="entry name" value="GTPase_HflX_N"/>
</dbReference>
<protein>
    <recommendedName>
        <fullName evidence="8">Hflx-type G domain-containing protein</fullName>
    </recommendedName>
</protein>
<dbReference type="InterPro" id="IPR006073">
    <property type="entry name" value="GTP-bd"/>
</dbReference>
<dbReference type="GO" id="GO:0043022">
    <property type="term" value="F:ribosome binding"/>
    <property type="evidence" value="ECO:0007669"/>
    <property type="project" value="TreeGrafter"/>
</dbReference>
<feature type="coiled-coil region" evidence="7">
    <location>
        <begin position="209"/>
        <end position="236"/>
    </location>
</feature>
<keyword evidence="4 5" id="KW-0342">GTP-binding</keyword>
<dbReference type="AlphaFoldDB" id="A0AAN5D991"/>
<feature type="binding site" evidence="5">
    <location>
        <begin position="362"/>
        <end position="365"/>
    </location>
    <ligand>
        <name>GTP</name>
        <dbReference type="ChEBI" id="CHEBI:37565"/>
    </ligand>
</feature>
<dbReference type="GO" id="GO:0005525">
    <property type="term" value="F:GTP binding"/>
    <property type="evidence" value="ECO:0007669"/>
    <property type="project" value="UniProtKB-KW"/>
</dbReference>
<keyword evidence="7" id="KW-0175">Coiled coil</keyword>
<keyword evidence="3 6" id="KW-0460">Magnesium</keyword>
<evidence type="ECO:0000256" key="1">
    <source>
        <dbReference type="ARBA" id="ARBA00022723"/>
    </source>
</evidence>
<dbReference type="InterPro" id="IPR042108">
    <property type="entry name" value="GTPase_HflX_N_sf"/>
</dbReference>
<dbReference type="GO" id="GO:0046872">
    <property type="term" value="F:metal ion binding"/>
    <property type="evidence" value="ECO:0007669"/>
    <property type="project" value="UniProtKB-KW"/>
</dbReference>
<dbReference type="Gene3D" id="3.40.50.300">
    <property type="entry name" value="P-loop containing nucleotide triphosphate hydrolases"/>
    <property type="match status" value="1"/>
</dbReference>